<dbReference type="RefSeq" id="XP_034248573.1">
    <property type="nucleotide sequence ID" value="XM_034392682.1"/>
</dbReference>
<feature type="domain" description="PARP catalytic" evidence="1">
    <location>
        <begin position="249"/>
        <end position="376"/>
    </location>
</feature>
<dbReference type="SUPFAM" id="SSF56399">
    <property type="entry name" value="ADP-ribosylation"/>
    <property type="match status" value="2"/>
</dbReference>
<dbReference type="GO" id="GO:0005634">
    <property type="term" value="C:nucleus"/>
    <property type="evidence" value="ECO:0007669"/>
    <property type="project" value="TreeGrafter"/>
</dbReference>
<protein>
    <submittedName>
        <fullName evidence="3">Uncharacterized protein LOC117649711</fullName>
    </submittedName>
</protein>
<dbReference type="PANTHER" id="PTHR45740">
    <property type="entry name" value="POLY [ADP-RIBOSE] POLYMERASE"/>
    <property type="match status" value="1"/>
</dbReference>
<dbReference type="AlphaFoldDB" id="A0A6P8ZTG9"/>
<feature type="domain" description="PARP catalytic" evidence="1">
    <location>
        <begin position="31"/>
        <end position="157"/>
    </location>
</feature>
<dbReference type="InterPro" id="IPR051712">
    <property type="entry name" value="ARTD-AVP"/>
</dbReference>
<dbReference type="OrthoDB" id="6133115at2759"/>
<dbReference type="PANTHER" id="PTHR45740:SF2">
    <property type="entry name" value="POLY [ADP-RIBOSE] POLYMERASE"/>
    <property type="match status" value="1"/>
</dbReference>
<dbReference type="Gene3D" id="3.90.228.10">
    <property type="match status" value="2"/>
</dbReference>
<dbReference type="GO" id="GO:1990404">
    <property type="term" value="F:NAD+-protein mono-ADP-ribosyltransferase activity"/>
    <property type="evidence" value="ECO:0007669"/>
    <property type="project" value="TreeGrafter"/>
</dbReference>
<dbReference type="InParanoid" id="A0A6P8ZTG9"/>
<reference evidence="3" key="1">
    <citation type="submission" date="2025-08" db="UniProtKB">
        <authorList>
            <consortium name="RefSeq"/>
        </authorList>
    </citation>
    <scope>IDENTIFICATION</scope>
    <source>
        <tissue evidence="3">Total insect</tissue>
    </source>
</reference>
<accession>A0A6P8ZTG9</accession>
<dbReference type="KEGG" id="tpal:117649711"/>
<name>A0A6P8ZTG9_THRPL</name>
<sequence length="433" mass="47910">MDYPKEVDIRAYSATTRIGVGARTVLAEDSLEYRQVERLLREDLSGVGFTVNRIEVLNNPATFAAFAANVELFKGKTGAKVMRLLHGTPLRNVDDIVQSNLQLSKINLNDFNRRTNMYCGDGIYFTDKTAYARTYARLDPPSGCHYMFLCDVLVGNMCRSGARLPPVGFDTTRPVDTNIDGYAKFADGEFYPTHLIVLQPFGTIPAWVYDEAGRQALPSDYPKEIDVLAYSATVSIGKGARTVLAEDSLEYGKVQRLFREHLGGERLTLNRIEVLNNPATFAAFAANVELYKGKPGAKVMRLLHGTAFWNVDAVVQSNQLPSRRELVEPSCAPGGFCGHGVSFTDRAAYASRFARREPATGCRYLFLFDVLVGNVCLSRTSCPPPGYDTTRPIHDFTDGYAKFGDAEFYPTHLIVLKDEMAKPAASSAVEDEE</sequence>
<gene>
    <name evidence="3" type="primary">LOC117649711</name>
</gene>
<dbReference type="GO" id="GO:0003950">
    <property type="term" value="F:NAD+ poly-ADP-ribosyltransferase activity"/>
    <property type="evidence" value="ECO:0007669"/>
    <property type="project" value="InterPro"/>
</dbReference>
<evidence type="ECO:0000313" key="2">
    <source>
        <dbReference type="Proteomes" id="UP000515158"/>
    </source>
</evidence>
<keyword evidence="2" id="KW-1185">Reference proteome</keyword>
<evidence type="ECO:0000313" key="3">
    <source>
        <dbReference type="RefSeq" id="XP_034248573.1"/>
    </source>
</evidence>
<proteinExistence type="predicted"/>
<dbReference type="GeneID" id="117649711"/>
<organism evidence="3">
    <name type="scientific">Thrips palmi</name>
    <name type="common">Melon thrips</name>
    <dbReference type="NCBI Taxonomy" id="161013"/>
    <lineage>
        <taxon>Eukaryota</taxon>
        <taxon>Metazoa</taxon>
        <taxon>Ecdysozoa</taxon>
        <taxon>Arthropoda</taxon>
        <taxon>Hexapoda</taxon>
        <taxon>Insecta</taxon>
        <taxon>Pterygota</taxon>
        <taxon>Neoptera</taxon>
        <taxon>Paraneoptera</taxon>
        <taxon>Thysanoptera</taxon>
        <taxon>Terebrantia</taxon>
        <taxon>Thripoidea</taxon>
        <taxon>Thripidae</taxon>
        <taxon>Thrips</taxon>
    </lineage>
</organism>
<dbReference type="Proteomes" id="UP000515158">
    <property type="component" value="Unplaced"/>
</dbReference>
<dbReference type="InterPro" id="IPR012317">
    <property type="entry name" value="Poly(ADP-ribose)pol_cat_dom"/>
</dbReference>
<evidence type="ECO:0000259" key="1">
    <source>
        <dbReference type="Pfam" id="PF00644"/>
    </source>
</evidence>
<dbReference type="Pfam" id="PF00644">
    <property type="entry name" value="PARP"/>
    <property type="match status" value="2"/>
</dbReference>